<reference evidence="7 8" key="1">
    <citation type="submission" date="2020-03" db="EMBL/GenBank/DDBJ databases">
        <authorList>
            <person name="Wang L."/>
            <person name="He N."/>
            <person name="Li Y."/>
            <person name="Fang Y."/>
            <person name="Zhang F."/>
        </authorList>
    </citation>
    <scope>NUCLEOTIDE SEQUENCE [LARGE SCALE GENOMIC DNA]</scope>
    <source>
        <strain evidence="7 8">36D10-4-7</strain>
    </source>
</reference>
<dbReference type="InterPro" id="IPR027385">
    <property type="entry name" value="Beta-barrel_OMP"/>
</dbReference>
<evidence type="ECO:0000256" key="4">
    <source>
        <dbReference type="ARBA" id="ARBA00038306"/>
    </source>
</evidence>
<sequence>MRKFLIAAATAATALSALPAAAQEIAPFTGARVEALVGYDNLQDGGDGESDGRDGVSYGALVGYDFQVGGLVIGAEGEATDSSVRVRSRENFVAGDSLRLDAGRDLYVGGRVGYAISPLAMIYAKGGYTNARIESRYSTTSGNVTTTVTDKSDLDGYRVGAGLEYNITPSAYVKGEYRYSHYGDLDGIDIDLDRHQLMAGVGIRF</sequence>
<evidence type="ECO:0000313" key="8">
    <source>
        <dbReference type="Proteomes" id="UP000732399"/>
    </source>
</evidence>
<dbReference type="InterPro" id="IPR051692">
    <property type="entry name" value="OMP-like"/>
</dbReference>
<accession>A0ABX1CPC8</accession>
<evidence type="ECO:0000259" key="6">
    <source>
        <dbReference type="Pfam" id="PF13505"/>
    </source>
</evidence>
<protein>
    <submittedName>
        <fullName evidence="7">Porin family protein</fullName>
    </submittedName>
</protein>
<keyword evidence="3" id="KW-0472">Membrane</keyword>
<name>A0ABX1CPC8_9SPHN</name>
<proteinExistence type="inferred from homology"/>
<comment type="similarity">
    <text evidence="4">Belongs to the Omp25/RopB family.</text>
</comment>
<dbReference type="Proteomes" id="UP000732399">
    <property type="component" value="Unassembled WGS sequence"/>
</dbReference>
<feature type="domain" description="Outer membrane protein beta-barrel" evidence="6">
    <location>
        <begin position="11"/>
        <end position="205"/>
    </location>
</feature>
<gene>
    <name evidence="7" type="ORF">HBH26_03000</name>
</gene>
<evidence type="ECO:0000256" key="5">
    <source>
        <dbReference type="SAM" id="SignalP"/>
    </source>
</evidence>
<feature type="signal peptide" evidence="5">
    <location>
        <begin position="1"/>
        <end position="22"/>
    </location>
</feature>
<feature type="chain" id="PRO_5045657394" evidence="5">
    <location>
        <begin position="23"/>
        <end position="205"/>
    </location>
</feature>
<comment type="caution">
    <text evidence="7">The sequence shown here is derived from an EMBL/GenBank/DDBJ whole genome shotgun (WGS) entry which is preliminary data.</text>
</comment>
<dbReference type="InterPro" id="IPR011250">
    <property type="entry name" value="OMP/PagP_B-barrel"/>
</dbReference>
<evidence type="ECO:0000256" key="1">
    <source>
        <dbReference type="ARBA" id="ARBA00004370"/>
    </source>
</evidence>
<dbReference type="Pfam" id="PF13505">
    <property type="entry name" value="OMP_b-brl"/>
    <property type="match status" value="1"/>
</dbReference>
<keyword evidence="8" id="KW-1185">Reference proteome</keyword>
<dbReference type="PANTHER" id="PTHR34001">
    <property type="entry name" value="BLL7405 PROTEIN"/>
    <property type="match status" value="1"/>
</dbReference>
<dbReference type="PANTHER" id="PTHR34001:SF3">
    <property type="entry name" value="BLL7405 PROTEIN"/>
    <property type="match status" value="1"/>
</dbReference>
<comment type="subcellular location">
    <subcellularLocation>
        <location evidence="1">Membrane</location>
    </subcellularLocation>
</comment>
<evidence type="ECO:0000256" key="2">
    <source>
        <dbReference type="ARBA" id="ARBA00022729"/>
    </source>
</evidence>
<keyword evidence="2 5" id="KW-0732">Signal</keyword>
<evidence type="ECO:0000256" key="3">
    <source>
        <dbReference type="ARBA" id="ARBA00023136"/>
    </source>
</evidence>
<evidence type="ECO:0000313" key="7">
    <source>
        <dbReference type="EMBL" id="NJR77582.1"/>
    </source>
</evidence>
<dbReference type="EMBL" id="JAAVJH010000002">
    <property type="protein sequence ID" value="NJR77582.1"/>
    <property type="molecule type" value="Genomic_DNA"/>
</dbReference>
<dbReference type="Gene3D" id="2.40.160.20">
    <property type="match status" value="1"/>
</dbReference>
<dbReference type="SUPFAM" id="SSF56925">
    <property type="entry name" value="OMPA-like"/>
    <property type="match status" value="1"/>
</dbReference>
<dbReference type="RefSeq" id="WP_168133132.1">
    <property type="nucleotide sequence ID" value="NZ_JAAVJH010000002.1"/>
</dbReference>
<organism evidence="7 8">
    <name type="scientific">Sphingomonas corticis</name>
    <dbReference type="NCBI Taxonomy" id="2722791"/>
    <lineage>
        <taxon>Bacteria</taxon>
        <taxon>Pseudomonadati</taxon>
        <taxon>Pseudomonadota</taxon>
        <taxon>Alphaproteobacteria</taxon>
        <taxon>Sphingomonadales</taxon>
        <taxon>Sphingomonadaceae</taxon>
        <taxon>Sphingomonas</taxon>
    </lineage>
</organism>